<gene>
    <name evidence="13" type="ORF">CAL15_00655</name>
</gene>
<proteinExistence type="inferred from homology"/>
<evidence type="ECO:0000256" key="4">
    <source>
        <dbReference type="ARBA" id="ARBA00022695"/>
    </source>
</evidence>
<dbReference type="STRING" id="463040.CAL15_00655"/>
<accession>A0A1W6Z6T8</accession>
<dbReference type="PROSITE" id="PS00717">
    <property type="entry name" value="SIGMA54_1"/>
    <property type="match status" value="1"/>
</dbReference>
<evidence type="ECO:0000259" key="12">
    <source>
        <dbReference type="Pfam" id="PF04963"/>
    </source>
</evidence>
<dbReference type="Proteomes" id="UP000194161">
    <property type="component" value="Chromosome"/>
</dbReference>
<keyword evidence="5 9" id="KW-0805">Transcription regulation</keyword>
<comment type="function">
    <text evidence="9">Sigma factors are initiation factors that promote the attachment of RNA polymerase to specific initiation sites and are then released.</text>
</comment>
<evidence type="ECO:0000259" key="11">
    <source>
        <dbReference type="Pfam" id="PF04552"/>
    </source>
</evidence>
<keyword evidence="2 9" id="KW-0240">DNA-directed RNA polymerase</keyword>
<reference evidence="13 14" key="1">
    <citation type="submission" date="2017-05" db="EMBL/GenBank/DDBJ databases">
        <title>Complete and WGS of Bordetella genogroups.</title>
        <authorList>
            <person name="Spilker T."/>
            <person name="LiPuma J."/>
        </authorList>
    </citation>
    <scope>NUCLEOTIDE SEQUENCE [LARGE SCALE GENOMIC DNA]</scope>
    <source>
        <strain evidence="13 14">AU7206</strain>
    </source>
</reference>
<dbReference type="PIRSF" id="PIRSF000774">
    <property type="entry name" value="RpoN"/>
    <property type="match status" value="1"/>
</dbReference>
<name>A0A1W6Z6T8_9BORD</name>
<feature type="domain" description="RNA polymerase sigma factor 54 DNA-binding" evidence="11">
    <location>
        <begin position="319"/>
        <end position="474"/>
    </location>
</feature>
<dbReference type="Pfam" id="PF04552">
    <property type="entry name" value="Sigma54_DBD"/>
    <property type="match status" value="1"/>
</dbReference>
<dbReference type="OrthoDB" id="9814402at2"/>
<evidence type="ECO:0000256" key="5">
    <source>
        <dbReference type="ARBA" id="ARBA00023015"/>
    </source>
</evidence>
<dbReference type="Pfam" id="PF00309">
    <property type="entry name" value="Sigma54_AID"/>
    <property type="match status" value="1"/>
</dbReference>
<dbReference type="GO" id="GO:0006352">
    <property type="term" value="P:DNA-templated transcription initiation"/>
    <property type="evidence" value="ECO:0007669"/>
    <property type="project" value="InterPro"/>
</dbReference>
<keyword evidence="6 9" id="KW-0731">Sigma factor</keyword>
<feature type="region of interest" description="Disordered" evidence="10">
    <location>
        <begin position="49"/>
        <end position="107"/>
    </location>
</feature>
<dbReference type="InterPro" id="IPR007634">
    <property type="entry name" value="RNA_pol_sigma_54_DNA-bd"/>
</dbReference>
<dbReference type="PRINTS" id="PR00045">
    <property type="entry name" value="SIGMA54FCT"/>
</dbReference>
<dbReference type="GO" id="GO:0016779">
    <property type="term" value="F:nucleotidyltransferase activity"/>
    <property type="evidence" value="ECO:0007669"/>
    <property type="project" value="UniProtKB-KW"/>
</dbReference>
<dbReference type="NCBIfam" id="NF009118">
    <property type="entry name" value="PRK12469.1"/>
    <property type="match status" value="1"/>
</dbReference>
<dbReference type="PROSITE" id="PS50044">
    <property type="entry name" value="SIGMA54_3"/>
    <property type="match status" value="1"/>
</dbReference>
<evidence type="ECO:0000256" key="3">
    <source>
        <dbReference type="ARBA" id="ARBA00022679"/>
    </source>
</evidence>
<evidence type="ECO:0000256" key="6">
    <source>
        <dbReference type="ARBA" id="ARBA00023082"/>
    </source>
</evidence>
<feature type="domain" description="RNA polymerase sigma factor 54 core-binding" evidence="12">
    <location>
        <begin position="105"/>
        <end position="304"/>
    </location>
</feature>
<evidence type="ECO:0000313" key="13">
    <source>
        <dbReference type="EMBL" id="ARP93017.1"/>
    </source>
</evidence>
<organism evidence="13 14">
    <name type="scientific">Bordetella genomosp. 13</name>
    <dbReference type="NCBI Taxonomy" id="463040"/>
    <lineage>
        <taxon>Bacteria</taxon>
        <taxon>Pseudomonadati</taxon>
        <taxon>Pseudomonadota</taxon>
        <taxon>Betaproteobacteria</taxon>
        <taxon>Burkholderiales</taxon>
        <taxon>Alcaligenaceae</taxon>
        <taxon>Bordetella</taxon>
    </lineage>
</organism>
<evidence type="ECO:0000256" key="7">
    <source>
        <dbReference type="ARBA" id="ARBA00023125"/>
    </source>
</evidence>
<evidence type="ECO:0000313" key="14">
    <source>
        <dbReference type="Proteomes" id="UP000194161"/>
    </source>
</evidence>
<evidence type="ECO:0000256" key="10">
    <source>
        <dbReference type="SAM" id="MobiDB-lite"/>
    </source>
</evidence>
<dbReference type="Pfam" id="PF04963">
    <property type="entry name" value="Sigma54_CBD"/>
    <property type="match status" value="1"/>
</dbReference>
<dbReference type="Gene3D" id="1.10.10.1330">
    <property type="entry name" value="RNA polymerase sigma-54 factor, core-binding domain"/>
    <property type="match status" value="1"/>
</dbReference>
<keyword evidence="3 9" id="KW-0808">Transferase</keyword>
<evidence type="ECO:0000256" key="2">
    <source>
        <dbReference type="ARBA" id="ARBA00022478"/>
    </source>
</evidence>
<sequence length="480" mass="52512">MQNIVPMTRPALELRPGQHLTLTPQLQQSIRLLQLSSLELEAEISQALSENPLLERDEDPAQADNADPQREASVDNDDSAPDTESRLEEMPGSGGVYPDEDGETQQTAHTDTLREHLLGQLILTRAAPRDAALAALLIDELDENGYLGSPLDEILTWLPAELEVDLDELRAALTLLQSFDPSGVGARDTADCLLLQLRHPDPARLPEAGQPGVLAVARQICANHLPLLASGNPARLREALHCDDATLRAAHALIQRLDPRPGRAWTVPAADYAIPDVIVRKTRQGWQAVLNSAVVPRLHINGLYAQMLGNQRESSHAGLQAQLQQARWMIRNVEQRFDTILRVSQAIVARQSAFFSQGPAAMRPLILKDIAGELGLHESTISRATTQKYMLTPYGTLELKRFFGTGVATDSGDSASATAVQEHIRQMVAGENRAKPLSDSQIMQRLADQGIVIARRTVAKYREALRIAPAAVRKAHAAVR</sequence>
<dbReference type="PANTHER" id="PTHR32248:SF4">
    <property type="entry name" value="RNA POLYMERASE SIGMA-54 FACTOR"/>
    <property type="match status" value="1"/>
</dbReference>
<evidence type="ECO:0000256" key="8">
    <source>
        <dbReference type="ARBA" id="ARBA00023163"/>
    </source>
</evidence>
<dbReference type="GO" id="GO:0003677">
    <property type="term" value="F:DNA binding"/>
    <property type="evidence" value="ECO:0007669"/>
    <property type="project" value="UniProtKB-KW"/>
</dbReference>
<keyword evidence="8 9" id="KW-0804">Transcription</keyword>
<dbReference type="InterPro" id="IPR038709">
    <property type="entry name" value="RpoN_core-bd_sf"/>
</dbReference>
<dbReference type="GO" id="GO:0000428">
    <property type="term" value="C:DNA-directed RNA polymerase complex"/>
    <property type="evidence" value="ECO:0007669"/>
    <property type="project" value="UniProtKB-KW"/>
</dbReference>
<evidence type="ECO:0000256" key="1">
    <source>
        <dbReference type="ARBA" id="ARBA00008798"/>
    </source>
</evidence>
<dbReference type="AlphaFoldDB" id="A0A1W6Z6T8"/>
<dbReference type="InterPro" id="IPR007046">
    <property type="entry name" value="RNA_pol_sigma_54_core-bd"/>
</dbReference>
<dbReference type="KEGG" id="bgm:CAL15_00655"/>
<dbReference type="InterPro" id="IPR000394">
    <property type="entry name" value="RNA_pol_sigma_54"/>
</dbReference>
<evidence type="ECO:0000256" key="9">
    <source>
        <dbReference type="PIRNR" id="PIRNR000774"/>
    </source>
</evidence>
<comment type="similarity">
    <text evidence="1 9">Belongs to the sigma-54 factor family.</text>
</comment>
<dbReference type="PROSITE" id="PS00718">
    <property type="entry name" value="SIGMA54_2"/>
    <property type="match status" value="1"/>
</dbReference>
<dbReference type="NCBIfam" id="TIGR02395">
    <property type="entry name" value="rpoN_sigma"/>
    <property type="match status" value="1"/>
</dbReference>
<protein>
    <recommendedName>
        <fullName evidence="9">RNA polymerase sigma-54 factor</fullName>
    </recommendedName>
</protein>
<keyword evidence="7 9" id="KW-0238">DNA-binding</keyword>
<dbReference type="GO" id="GO:0016987">
    <property type="term" value="F:sigma factor activity"/>
    <property type="evidence" value="ECO:0007669"/>
    <property type="project" value="UniProtKB-KW"/>
</dbReference>
<dbReference type="PANTHER" id="PTHR32248">
    <property type="entry name" value="RNA POLYMERASE SIGMA-54 FACTOR"/>
    <property type="match status" value="1"/>
</dbReference>
<keyword evidence="4 9" id="KW-0548">Nucleotidyltransferase</keyword>
<dbReference type="GO" id="GO:0001216">
    <property type="term" value="F:DNA-binding transcription activator activity"/>
    <property type="evidence" value="ECO:0007669"/>
    <property type="project" value="InterPro"/>
</dbReference>
<dbReference type="EMBL" id="CP021111">
    <property type="protein sequence ID" value="ARP93017.1"/>
    <property type="molecule type" value="Genomic_DNA"/>
</dbReference>
<dbReference type="Gene3D" id="1.10.10.60">
    <property type="entry name" value="Homeodomain-like"/>
    <property type="match status" value="1"/>
</dbReference>
<keyword evidence="14" id="KW-1185">Reference proteome</keyword>